<keyword evidence="2" id="KW-0677">Repeat</keyword>
<dbReference type="InterPro" id="IPR036873">
    <property type="entry name" value="Rhodanese-like_dom_sf"/>
</dbReference>
<dbReference type="EMBL" id="PZQS01000004">
    <property type="protein sequence ID" value="PVD32970.1"/>
    <property type="molecule type" value="Genomic_DNA"/>
</dbReference>
<dbReference type="Proteomes" id="UP000245119">
    <property type="component" value="Linkage Group LG4"/>
</dbReference>
<dbReference type="Pfam" id="PF00581">
    <property type="entry name" value="Rhodanese"/>
    <property type="match status" value="2"/>
</dbReference>
<dbReference type="AlphaFoldDB" id="A0A2T7PHV3"/>
<organism evidence="4 5">
    <name type="scientific">Pomacea canaliculata</name>
    <name type="common">Golden apple snail</name>
    <dbReference type="NCBI Taxonomy" id="400727"/>
    <lineage>
        <taxon>Eukaryota</taxon>
        <taxon>Metazoa</taxon>
        <taxon>Spiralia</taxon>
        <taxon>Lophotrochozoa</taxon>
        <taxon>Mollusca</taxon>
        <taxon>Gastropoda</taxon>
        <taxon>Caenogastropoda</taxon>
        <taxon>Architaenioglossa</taxon>
        <taxon>Ampullarioidea</taxon>
        <taxon>Ampullariidae</taxon>
        <taxon>Pomacea</taxon>
    </lineage>
</organism>
<dbReference type="CDD" id="cd01449">
    <property type="entry name" value="TST_Repeat_2"/>
    <property type="match status" value="1"/>
</dbReference>
<dbReference type="GO" id="GO:0004792">
    <property type="term" value="F:thiosulfate-cyanide sulfurtransferase activity"/>
    <property type="evidence" value="ECO:0007669"/>
    <property type="project" value="InterPro"/>
</dbReference>
<keyword evidence="5" id="KW-1185">Reference proteome</keyword>
<keyword evidence="1" id="KW-0808">Transferase</keyword>
<feature type="domain" description="Rhodanese" evidence="3">
    <location>
        <begin position="24"/>
        <end position="140"/>
    </location>
</feature>
<dbReference type="SUPFAM" id="SSF52821">
    <property type="entry name" value="Rhodanese/Cell cycle control phosphatase"/>
    <property type="match status" value="2"/>
</dbReference>
<evidence type="ECO:0000313" key="5">
    <source>
        <dbReference type="Proteomes" id="UP000245119"/>
    </source>
</evidence>
<dbReference type="GO" id="GO:0005739">
    <property type="term" value="C:mitochondrion"/>
    <property type="evidence" value="ECO:0007669"/>
    <property type="project" value="TreeGrafter"/>
</dbReference>
<name>A0A2T7PHV3_POMCA</name>
<dbReference type="InterPro" id="IPR001307">
    <property type="entry name" value="Thiosulphate_STrfase_CS"/>
</dbReference>
<dbReference type="OrthoDB" id="270167at2759"/>
<dbReference type="PANTHER" id="PTHR11364">
    <property type="entry name" value="THIOSULFATE SULFERTANSFERASE"/>
    <property type="match status" value="1"/>
</dbReference>
<dbReference type="PANTHER" id="PTHR11364:SF27">
    <property type="entry name" value="SULFURTRANSFERASE"/>
    <property type="match status" value="1"/>
</dbReference>
<dbReference type="OMA" id="KLYKSHQ"/>
<protein>
    <recommendedName>
        <fullName evidence="3">Rhodanese domain-containing protein</fullName>
    </recommendedName>
</protein>
<dbReference type="PROSITE" id="PS00380">
    <property type="entry name" value="RHODANESE_1"/>
    <property type="match status" value="2"/>
</dbReference>
<dbReference type="STRING" id="400727.A0A2T7PHV3"/>
<dbReference type="InterPro" id="IPR001763">
    <property type="entry name" value="Rhodanese-like_dom"/>
</dbReference>
<evidence type="ECO:0000256" key="2">
    <source>
        <dbReference type="ARBA" id="ARBA00022737"/>
    </source>
</evidence>
<feature type="domain" description="Rhodanese" evidence="3">
    <location>
        <begin position="172"/>
        <end position="273"/>
    </location>
</feature>
<evidence type="ECO:0000259" key="3">
    <source>
        <dbReference type="PROSITE" id="PS50206"/>
    </source>
</evidence>
<dbReference type="Gene3D" id="3.40.250.10">
    <property type="entry name" value="Rhodanese-like domain"/>
    <property type="match status" value="2"/>
</dbReference>
<proteinExistence type="predicted"/>
<evidence type="ECO:0000313" key="4">
    <source>
        <dbReference type="EMBL" id="PVD32970.1"/>
    </source>
</evidence>
<dbReference type="CDD" id="cd01448">
    <property type="entry name" value="TST_Repeat_1"/>
    <property type="match status" value="1"/>
</dbReference>
<accession>A0A2T7PHV3</accession>
<dbReference type="InterPro" id="IPR045078">
    <property type="entry name" value="TST/MPST-like"/>
</dbReference>
<comment type="caution">
    <text evidence="4">The sequence shown here is derived from an EMBL/GenBank/DDBJ whole genome shotgun (WGS) entry which is preliminary data.</text>
</comment>
<evidence type="ECO:0000256" key="1">
    <source>
        <dbReference type="ARBA" id="ARBA00022679"/>
    </source>
</evidence>
<dbReference type="PROSITE" id="PS50206">
    <property type="entry name" value="RHODANESE_3"/>
    <property type="match status" value="2"/>
</dbReference>
<reference evidence="4 5" key="1">
    <citation type="submission" date="2018-04" db="EMBL/GenBank/DDBJ databases">
        <title>The genome of golden apple snail Pomacea canaliculata provides insight into stress tolerance and invasive adaptation.</title>
        <authorList>
            <person name="Liu C."/>
            <person name="Liu B."/>
            <person name="Ren Y."/>
            <person name="Zhang Y."/>
            <person name="Wang H."/>
            <person name="Li S."/>
            <person name="Jiang F."/>
            <person name="Yin L."/>
            <person name="Zhang G."/>
            <person name="Qian W."/>
            <person name="Fan W."/>
        </authorList>
    </citation>
    <scope>NUCLEOTIDE SEQUENCE [LARGE SCALE GENOMIC DNA]</scope>
    <source>
        <strain evidence="4">SZHN2017</strain>
        <tissue evidence="4">Muscle</tissue>
    </source>
</reference>
<dbReference type="SMART" id="SM00450">
    <property type="entry name" value="RHOD"/>
    <property type="match status" value="2"/>
</dbReference>
<gene>
    <name evidence="4" type="ORF">C0Q70_08418</name>
</gene>
<sequence length="274" mass="30092">MADGGNETLLVSCEWLQDKVTSGDTGNIVVLDVTWSSDKDLYEDYKQRHIPGAAYLNVLIGPHSDSFPRNIPQQDVFQKNARAVGVNDNSHVIVYSNSDKYGFFVSGRAWWTFKIFGAQTVSILDGGLQKWLSLGYPTVSGVTDVQPGNFTARFQKDYYCTFDQASSVVGTDTIILDSRPQELYKQGHVPGARNLPYSDLIDEETKTMKSVSEIRAALQGAGVDLEKPVVCYCNSGMSSCTLLFASKLCGAKDVSLYHGGFTLWKKSAPDNIGQ</sequence>